<dbReference type="InterPro" id="IPR023562">
    <property type="entry name" value="ClpP/TepA"/>
</dbReference>
<dbReference type="SUPFAM" id="SSF52096">
    <property type="entry name" value="ClpP/crotonase"/>
    <property type="match status" value="1"/>
</dbReference>
<dbReference type="GO" id="GO:0051117">
    <property type="term" value="F:ATPase binding"/>
    <property type="evidence" value="ECO:0007669"/>
    <property type="project" value="TreeGrafter"/>
</dbReference>
<dbReference type="GO" id="GO:0004176">
    <property type="term" value="F:ATP-dependent peptidase activity"/>
    <property type="evidence" value="ECO:0007669"/>
    <property type="project" value="InterPro"/>
</dbReference>
<dbReference type="OrthoDB" id="1041004at2"/>
<accession>B0MZM0</accession>
<dbReference type="Pfam" id="PF00574">
    <property type="entry name" value="CLP_protease"/>
    <property type="match status" value="1"/>
</dbReference>
<keyword evidence="3" id="KW-0645">Protease</keyword>
<organism evidence="7 8">
    <name type="scientific">Alistipes putredinis DSM 17216</name>
    <dbReference type="NCBI Taxonomy" id="445970"/>
    <lineage>
        <taxon>Bacteria</taxon>
        <taxon>Pseudomonadati</taxon>
        <taxon>Bacteroidota</taxon>
        <taxon>Bacteroidia</taxon>
        <taxon>Bacteroidales</taxon>
        <taxon>Rikenellaceae</taxon>
        <taxon>Alistipes</taxon>
    </lineage>
</organism>
<dbReference type="AlphaFoldDB" id="B0MZM0"/>
<dbReference type="GO" id="GO:0004252">
    <property type="term" value="F:serine-type endopeptidase activity"/>
    <property type="evidence" value="ECO:0007669"/>
    <property type="project" value="InterPro"/>
</dbReference>
<proteinExistence type="inferred from homology"/>
<keyword evidence="2" id="KW-0963">Cytoplasm</keyword>
<evidence type="ECO:0000256" key="1">
    <source>
        <dbReference type="ARBA" id="ARBA00007039"/>
    </source>
</evidence>
<name>B0MZM0_9BACT</name>
<dbReference type="GeneID" id="73802978"/>
<dbReference type="PANTHER" id="PTHR10381:SF70">
    <property type="entry name" value="ATP-DEPENDENT CLP PROTEASE PROTEOLYTIC SUBUNIT"/>
    <property type="match status" value="1"/>
</dbReference>
<dbReference type="RefSeq" id="WP_004328637.1">
    <property type="nucleotide sequence ID" value="NZ_DS499577.1"/>
</dbReference>
<dbReference type="InterPro" id="IPR029045">
    <property type="entry name" value="ClpP/crotonase-like_dom_sf"/>
</dbReference>
<evidence type="ECO:0000313" key="8">
    <source>
        <dbReference type="Proteomes" id="UP000005819"/>
    </source>
</evidence>
<protein>
    <recommendedName>
        <fullName evidence="6">ATP-dependent Clp protease proteolytic subunit</fullName>
    </recommendedName>
</protein>
<evidence type="ECO:0000256" key="6">
    <source>
        <dbReference type="RuleBase" id="RU003567"/>
    </source>
</evidence>
<evidence type="ECO:0000256" key="5">
    <source>
        <dbReference type="ARBA" id="ARBA00022825"/>
    </source>
</evidence>
<dbReference type="Proteomes" id="UP000005819">
    <property type="component" value="Unassembled WGS sequence"/>
</dbReference>
<gene>
    <name evidence="7" type="primary">clpP</name>
    <name evidence="7" type="ORF">ALIPUT_02594</name>
</gene>
<keyword evidence="4 7" id="KW-0378">Hydrolase</keyword>
<keyword evidence="8" id="KW-1185">Reference proteome</keyword>
<evidence type="ECO:0000256" key="3">
    <source>
        <dbReference type="ARBA" id="ARBA00022670"/>
    </source>
</evidence>
<dbReference type="eggNOG" id="COG0740">
    <property type="taxonomic scope" value="Bacteria"/>
</dbReference>
<dbReference type="EMBL" id="ABFK02000020">
    <property type="protein sequence ID" value="EDS03056.1"/>
    <property type="molecule type" value="Genomic_DNA"/>
</dbReference>
<dbReference type="GO" id="GO:0006515">
    <property type="term" value="P:protein quality control for misfolded or incompletely synthesized proteins"/>
    <property type="evidence" value="ECO:0007669"/>
    <property type="project" value="TreeGrafter"/>
</dbReference>
<evidence type="ECO:0000313" key="7">
    <source>
        <dbReference type="EMBL" id="EDS03056.1"/>
    </source>
</evidence>
<comment type="similarity">
    <text evidence="1 6">Belongs to the peptidase S14 family.</text>
</comment>
<evidence type="ECO:0000256" key="2">
    <source>
        <dbReference type="ARBA" id="ARBA00022490"/>
    </source>
</evidence>
<evidence type="ECO:0000256" key="4">
    <source>
        <dbReference type="ARBA" id="ARBA00022801"/>
    </source>
</evidence>
<dbReference type="PANTHER" id="PTHR10381">
    <property type="entry name" value="ATP-DEPENDENT CLP PROTEASE PROTEOLYTIC SUBUNIT"/>
    <property type="match status" value="1"/>
</dbReference>
<dbReference type="GO" id="GO:0009368">
    <property type="term" value="C:endopeptidase Clp complex"/>
    <property type="evidence" value="ECO:0007669"/>
    <property type="project" value="TreeGrafter"/>
</dbReference>
<dbReference type="CDD" id="cd07016">
    <property type="entry name" value="S14_ClpP_1"/>
    <property type="match status" value="1"/>
</dbReference>
<reference evidence="7" key="1">
    <citation type="submission" date="2007-10" db="EMBL/GenBank/DDBJ databases">
        <authorList>
            <person name="Fulton L."/>
            <person name="Clifton S."/>
            <person name="Fulton B."/>
            <person name="Xu J."/>
            <person name="Minx P."/>
            <person name="Pepin K.H."/>
            <person name="Johnson M."/>
            <person name="Thiruvilangam P."/>
            <person name="Bhonagiri V."/>
            <person name="Nash W.E."/>
            <person name="Mardis E.R."/>
            <person name="Wilson R.K."/>
        </authorList>
    </citation>
    <scope>NUCLEOTIDE SEQUENCE [LARGE SCALE GENOMIC DNA]</scope>
    <source>
        <strain evidence="7">DSM 17216</strain>
    </source>
</reference>
<reference evidence="7" key="2">
    <citation type="submission" date="2013-09" db="EMBL/GenBank/DDBJ databases">
        <title>Draft genome sequence of Alistipes putredinis (DSM 17216).</title>
        <authorList>
            <person name="Sudarsanam P."/>
            <person name="Ley R."/>
            <person name="Guruge J."/>
            <person name="Turnbaugh P.J."/>
            <person name="Mahowald M."/>
            <person name="Liep D."/>
            <person name="Gordon J."/>
        </authorList>
    </citation>
    <scope>NUCLEOTIDE SEQUENCE</scope>
    <source>
        <strain evidence="7">DSM 17216</strain>
    </source>
</reference>
<dbReference type="Gene3D" id="3.90.226.10">
    <property type="entry name" value="2-enoyl-CoA Hydratase, Chain A, domain 1"/>
    <property type="match status" value="1"/>
</dbReference>
<keyword evidence="5" id="KW-0720">Serine protease</keyword>
<sequence>MNTETFEHIVCQSGAGRPASIRFFGRITEESAGRFSEAFDFLENIVRPSLIRVLINSEGGSVLHGMTVYAAIQNASVPTECVIEGMAASMGSVIWAAGDKSFMRDYGILMIHNPFLPDENDGEPSELVKAFTAQIETIYRKRFGLSHEKVRAIMDGAAGQDGTFFDAAAAVKAGIIPESHVLRTSKQLRDKVRADLSGITDAAAIQAVMNRITPPEDENHPSGEKTTILNTKLNQRPMNEEKTLSPEYSAVIASLGMQEKNEVKDVLSRISELTGVEARLAEANKALSDAKTVIAGKDAAIGNLQKDLDSVTARLQVYEQKEADAKASAIENFLQKAVDEGKIEADAVPGWKEMAATNFQLVQDTIGSIPAREKISEQIATDPDNAKAAADALKSAGQKIAEQVEAVVGKDFQFKKLQ</sequence>
<dbReference type="InterPro" id="IPR001907">
    <property type="entry name" value="ClpP"/>
</dbReference>
<comment type="caution">
    <text evidence="7">The sequence shown here is derived from an EMBL/GenBank/DDBJ whole genome shotgun (WGS) entry which is preliminary data.</text>
</comment>
<dbReference type="PRINTS" id="PR00127">
    <property type="entry name" value="CLPPROTEASEP"/>
</dbReference>
<dbReference type="HOGENOM" id="CLU_656632_0_0_10"/>